<sequence length="310" mass="34866">MLIGKVSRIEKECGFVNMYAPNEELARRNLWSELVEKMSGRDIMWCLGGDFNTVVNTLEMVIGTVGFSANWIISSLMLSGLIRNNGFSKNASQGLGKLVIICLWNVLSHGRFGQSGVKVGVMSGYHQGRLKRSCWLGMDVLWESLTKGFGIWLFSQLFGPYGSVGMRWCSKGNSGMQTIRGSPGPAGMRGILRDHQGDVKITFSKSVGNGDANLAEILAVREALVVFVASRWKDQYKLIIESDSCNAVKWVQHPDTTPWRLRKWLLHIERLREKLNDWKIQHVFREANQRADALAKEGVDQQSDSLRVFL</sequence>
<dbReference type="Proteomes" id="UP000026915">
    <property type="component" value="Chromosome 4"/>
</dbReference>
<dbReference type="Gramene" id="EOY02845">
    <property type="protein sequence ID" value="EOY02845"/>
    <property type="gene ID" value="TCM_017252"/>
</dbReference>
<dbReference type="AlphaFoldDB" id="A0A061ECY5"/>
<protein>
    <recommendedName>
        <fullName evidence="1">RNase H type-1 domain-containing protein</fullName>
    </recommendedName>
</protein>
<dbReference type="PANTHER" id="PTHR33033">
    <property type="entry name" value="POLYNUCLEOTIDYL TRANSFERASE, RIBONUCLEASE H-LIKE SUPERFAMILY PROTEIN-RELATED"/>
    <property type="match status" value="1"/>
</dbReference>
<evidence type="ECO:0000259" key="1">
    <source>
        <dbReference type="PROSITE" id="PS50879"/>
    </source>
</evidence>
<name>A0A061ECY5_THECC</name>
<dbReference type="Pfam" id="PF13456">
    <property type="entry name" value="RVT_3"/>
    <property type="match status" value="1"/>
</dbReference>
<gene>
    <name evidence="2" type="ORF">TCM_017252</name>
</gene>
<dbReference type="EMBL" id="CM001882">
    <property type="protein sequence ID" value="EOY02845.1"/>
    <property type="molecule type" value="Genomic_DNA"/>
</dbReference>
<dbReference type="InterPro" id="IPR002156">
    <property type="entry name" value="RNaseH_domain"/>
</dbReference>
<dbReference type="PANTHER" id="PTHR33033:SF121">
    <property type="entry name" value="POLYNUCLEOTIDYL TRANSFERASE, RIBONUCLEASE H-LIKE SUPERFAMILY PROTEIN"/>
    <property type="match status" value="1"/>
</dbReference>
<dbReference type="InterPro" id="IPR036397">
    <property type="entry name" value="RNaseH_sf"/>
</dbReference>
<dbReference type="InterPro" id="IPR012337">
    <property type="entry name" value="RNaseH-like_sf"/>
</dbReference>
<dbReference type="HOGENOM" id="CLU_898365_0_0_1"/>
<dbReference type="GO" id="GO:0003676">
    <property type="term" value="F:nucleic acid binding"/>
    <property type="evidence" value="ECO:0007669"/>
    <property type="project" value="InterPro"/>
</dbReference>
<keyword evidence="3" id="KW-1185">Reference proteome</keyword>
<dbReference type="InterPro" id="IPR044730">
    <property type="entry name" value="RNase_H-like_dom_plant"/>
</dbReference>
<proteinExistence type="predicted"/>
<organism evidence="2 3">
    <name type="scientific">Theobroma cacao</name>
    <name type="common">Cacao</name>
    <name type="synonym">Cocoa</name>
    <dbReference type="NCBI Taxonomy" id="3641"/>
    <lineage>
        <taxon>Eukaryota</taxon>
        <taxon>Viridiplantae</taxon>
        <taxon>Streptophyta</taxon>
        <taxon>Embryophyta</taxon>
        <taxon>Tracheophyta</taxon>
        <taxon>Spermatophyta</taxon>
        <taxon>Magnoliopsida</taxon>
        <taxon>eudicotyledons</taxon>
        <taxon>Gunneridae</taxon>
        <taxon>Pentapetalae</taxon>
        <taxon>rosids</taxon>
        <taxon>malvids</taxon>
        <taxon>Malvales</taxon>
        <taxon>Malvaceae</taxon>
        <taxon>Byttnerioideae</taxon>
        <taxon>Theobroma</taxon>
    </lineage>
</organism>
<evidence type="ECO:0000313" key="3">
    <source>
        <dbReference type="Proteomes" id="UP000026915"/>
    </source>
</evidence>
<reference evidence="2 3" key="1">
    <citation type="journal article" date="2013" name="Genome Biol.">
        <title>The genome sequence of the most widely cultivated cacao type and its use to identify candidate genes regulating pod color.</title>
        <authorList>
            <person name="Motamayor J.C."/>
            <person name="Mockaitis K."/>
            <person name="Schmutz J."/>
            <person name="Haiminen N."/>
            <person name="Iii D.L."/>
            <person name="Cornejo O."/>
            <person name="Findley S.D."/>
            <person name="Zheng P."/>
            <person name="Utro F."/>
            <person name="Royaert S."/>
            <person name="Saski C."/>
            <person name="Jenkins J."/>
            <person name="Podicheti R."/>
            <person name="Zhao M."/>
            <person name="Scheffler B.E."/>
            <person name="Stack J.C."/>
            <person name="Feltus F.A."/>
            <person name="Mustiga G.M."/>
            <person name="Amores F."/>
            <person name="Phillips W."/>
            <person name="Marelli J.P."/>
            <person name="May G.D."/>
            <person name="Shapiro H."/>
            <person name="Ma J."/>
            <person name="Bustamante C.D."/>
            <person name="Schnell R.J."/>
            <person name="Main D."/>
            <person name="Gilbert D."/>
            <person name="Parida L."/>
            <person name="Kuhn D.N."/>
        </authorList>
    </citation>
    <scope>NUCLEOTIDE SEQUENCE [LARGE SCALE GENOMIC DNA]</scope>
    <source>
        <strain evidence="3">cv. Matina 1-6</strain>
    </source>
</reference>
<accession>A0A061ECY5</accession>
<dbReference type="GO" id="GO:0004523">
    <property type="term" value="F:RNA-DNA hybrid ribonuclease activity"/>
    <property type="evidence" value="ECO:0007669"/>
    <property type="project" value="InterPro"/>
</dbReference>
<dbReference type="InParanoid" id="A0A061ECY5"/>
<dbReference type="SUPFAM" id="SSF56219">
    <property type="entry name" value="DNase I-like"/>
    <property type="match status" value="1"/>
</dbReference>
<dbReference type="InterPro" id="IPR036691">
    <property type="entry name" value="Endo/exonu/phosph_ase_sf"/>
</dbReference>
<dbReference type="SUPFAM" id="SSF53098">
    <property type="entry name" value="Ribonuclease H-like"/>
    <property type="match status" value="1"/>
</dbReference>
<dbReference type="PROSITE" id="PS50879">
    <property type="entry name" value="RNASE_H_1"/>
    <property type="match status" value="1"/>
</dbReference>
<feature type="domain" description="RNase H type-1" evidence="1">
    <location>
        <begin position="162"/>
        <end position="300"/>
    </location>
</feature>
<evidence type="ECO:0000313" key="2">
    <source>
        <dbReference type="EMBL" id="EOY02845.1"/>
    </source>
</evidence>
<dbReference type="CDD" id="cd06222">
    <property type="entry name" value="RNase_H_like"/>
    <property type="match status" value="1"/>
</dbReference>
<dbReference type="Gene3D" id="3.30.420.10">
    <property type="entry name" value="Ribonuclease H-like superfamily/Ribonuclease H"/>
    <property type="match status" value="1"/>
</dbReference>